<proteinExistence type="predicted"/>
<evidence type="ECO:0000313" key="2">
    <source>
        <dbReference type="Proteomes" id="UP000049855"/>
    </source>
</evidence>
<keyword evidence="2" id="KW-1185">Reference proteome</keyword>
<dbReference type="Proteomes" id="UP000049855">
    <property type="component" value="Unassembled WGS sequence"/>
</dbReference>
<dbReference type="EMBL" id="CTRP01000004">
    <property type="protein sequence ID" value="CQR71460.1"/>
    <property type="molecule type" value="Genomic_DNA"/>
</dbReference>
<accession>A0A0U1KVH5</accession>
<organism evidence="1 2">
    <name type="scientific">Sporomusa ovata</name>
    <dbReference type="NCBI Taxonomy" id="2378"/>
    <lineage>
        <taxon>Bacteria</taxon>
        <taxon>Bacillati</taxon>
        <taxon>Bacillota</taxon>
        <taxon>Negativicutes</taxon>
        <taxon>Selenomonadales</taxon>
        <taxon>Sporomusaceae</taxon>
        <taxon>Sporomusa</taxon>
    </lineage>
</organism>
<dbReference type="AlphaFoldDB" id="A0A0U1KVH5"/>
<name>A0A0U1KVH5_9FIRM</name>
<sequence>MQQLSRITKTAEFGGISPLDTTQMTAVQIMAYYRNRSFHYIQ</sequence>
<gene>
    <name evidence="1" type="ORF">SpAn4DRAFT_3965</name>
</gene>
<evidence type="ECO:0000313" key="1">
    <source>
        <dbReference type="EMBL" id="CQR71460.1"/>
    </source>
</evidence>
<protein>
    <submittedName>
        <fullName evidence="1">Uncharacterized protein</fullName>
    </submittedName>
</protein>
<reference evidence="2" key="1">
    <citation type="submission" date="2015-03" db="EMBL/GenBank/DDBJ databases">
        <authorList>
            <person name="Nijsse Bart"/>
        </authorList>
    </citation>
    <scope>NUCLEOTIDE SEQUENCE [LARGE SCALE GENOMIC DNA]</scope>
</reference>